<proteinExistence type="predicted"/>
<keyword evidence="3" id="KW-1185">Reference proteome</keyword>
<dbReference type="EMBL" id="JAUIYO010000026">
    <property type="protein sequence ID" value="MFK2827209.1"/>
    <property type="molecule type" value="Genomic_DNA"/>
</dbReference>
<accession>A0ABW8IEV8</accession>
<comment type="caution">
    <text evidence="2">The sequence shown here is derived from an EMBL/GenBank/DDBJ whole genome shotgun (WGS) entry which is preliminary data.</text>
</comment>
<feature type="region of interest" description="Disordered" evidence="1">
    <location>
        <begin position="35"/>
        <end position="54"/>
    </location>
</feature>
<sequence length="504" mass="57513">MKGIFLAIIVTFLFLTGCSKDPIIKEEKEEVKKTENVEETLATPSESKEAESEKPSALSAYYDIVVEMIEPHGILTEDNGENQGLAYANLIDFNGDDLPELYMISAQITDEFHYKEEVWTYKNDKAAEIFSKQYKNEGRSGDISSRSIATVDSKSYLVDTGGYSAGSRGNDPSISEYLQRHIFLSLEGTAFVEKDNVMAIEQYYEDSDKPRMIYEQRKNDTVDEITAKEYKTILKKYNSDSSLMLILDDTGSKSLNFAVSNNKETIKTFLRSLDPGKFPKLSDGISSSLEKPMKNIYDDLTTDEKRDLIEYLYQFSNSRNINVKKDDGTQVIEAIANGLYYQSFIDVSIDSLEDQSIIDDSFSYVAYPADRISELAEKLFGTAVERKDYGLYAKYKDEIFYLLDEGTNRGASSPQVEKFISIGDDLYYAQFTIYEFEFNEKDPEELNYLAPKEVWTDAEFTDSYESEKGYAILKEAEQDGEKTWHLVIFDRNGEVLNSKELESF</sequence>
<reference evidence="2 3" key="1">
    <citation type="submission" date="2023-07" db="EMBL/GenBank/DDBJ databases">
        <title>Bacillus lucianemedeirus sp. nov, a new species isolated from an immunobiological production facility.</title>
        <authorList>
            <person name="Costa L.V."/>
            <person name="Miranda R.V.S.L."/>
            <person name="Brandao M.L.L."/>
            <person name="Reis C.M.F."/>
            <person name="Frazao A.M."/>
            <person name="Cruz F.V."/>
            <person name="Baio P.V.P."/>
            <person name="Veras J.F.C."/>
            <person name="Ramos J.N."/>
            <person name="Vieira V."/>
        </authorList>
    </citation>
    <scope>NUCLEOTIDE SEQUENCE [LARGE SCALE GENOMIC DNA]</scope>
    <source>
        <strain evidence="2 3">B190/17</strain>
    </source>
</reference>
<dbReference type="RefSeq" id="WP_404319265.1">
    <property type="nucleotide sequence ID" value="NZ_JAUIYO010000026.1"/>
</dbReference>
<evidence type="ECO:0000313" key="3">
    <source>
        <dbReference type="Proteomes" id="UP001619911"/>
    </source>
</evidence>
<evidence type="ECO:0000313" key="2">
    <source>
        <dbReference type="EMBL" id="MFK2827209.1"/>
    </source>
</evidence>
<protein>
    <recommendedName>
        <fullName evidence="4">DUF5105 domain-containing protein</fullName>
    </recommendedName>
</protein>
<organism evidence="2 3">
    <name type="scientific">Bacillus lumedeiriae</name>
    <dbReference type="NCBI Taxonomy" id="3058829"/>
    <lineage>
        <taxon>Bacteria</taxon>
        <taxon>Bacillati</taxon>
        <taxon>Bacillota</taxon>
        <taxon>Bacilli</taxon>
        <taxon>Bacillales</taxon>
        <taxon>Bacillaceae</taxon>
        <taxon>Bacillus</taxon>
    </lineage>
</organism>
<name>A0ABW8IEV8_9BACI</name>
<evidence type="ECO:0000256" key="1">
    <source>
        <dbReference type="SAM" id="MobiDB-lite"/>
    </source>
</evidence>
<dbReference type="PROSITE" id="PS51257">
    <property type="entry name" value="PROKAR_LIPOPROTEIN"/>
    <property type="match status" value="1"/>
</dbReference>
<gene>
    <name evidence="2" type="ORF">QYG89_16435</name>
</gene>
<dbReference type="Proteomes" id="UP001619911">
    <property type="component" value="Unassembled WGS sequence"/>
</dbReference>
<evidence type="ECO:0008006" key="4">
    <source>
        <dbReference type="Google" id="ProtNLM"/>
    </source>
</evidence>